<dbReference type="EMBL" id="FNAI01000009">
    <property type="protein sequence ID" value="SDE78252.1"/>
    <property type="molecule type" value="Genomic_DNA"/>
</dbReference>
<protein>
    <submittedName>
        <fullName evidence="1">Uncharacterized protein</fullName>
    </submittedName>
</protein>
<keyword evidence="2" id="KW-1185">Reference proteome</keyword>
<organism evidence="1 2">
    <name type="scientific">Mucilaginibacter pineti</name>
    <dbReference type="NCBI Taxonomy" id="1391627"/>
    <lineage>
        <taxon>Bacteria</taxon>
        <taxon>Pseudomonadati</taxon>
        <taxon>Bacteroidota</taxon>
        <taxon>Sphingobacteriia</taxon>
        <taxon>Sphingobacteriales</taxon>
        <taxon>Sphingobacteriaceae</taxon>
        <taxon>Mucilaginibacter</taxon>
    </lineage>
</organism>
<name>A0A1G7FQY8_9SPHI</name>
<dbReference type="STRING" id="1391627.SAMN05216464_109171"/>
<evidence type="ECO:0000313" key="1">
    <source>
        <dbReference type="EMBL" id="SDE78252.1"/>
    </source>
</evidence>
<dbReference type="Proteomes" id="UP000199072">
    <property type="component" value="Unassembled WGS sequence"/>
</dbReference>
<dbReference type="RefSeq" id="WP_091151553.1">
    <property type="nucleotide sequence ID" value="NZ_FNAI01000009.1"/>
</dbReference>
<gene>
    <name evidence="1" type="ORF">SAMN05216464_109171</name>
</gene>
<dbReference type="AlphaFoldDB" id="A0A1G7FQY8"/>
<evidence type="ECO:0000313" key="2">
    <source>
        <dbReference type="Proteomes" id="UP000199072"/>
    </source>
</evidence>
<accession>A0A1G7FQY8</accession>
<sequence length="92" mass="10431">MLLSLPIYRLIKNLCSFFNRTSNGYQLINHETIIIKTGSLRGIVLEFKYNSCLVKINNRTGFCLDIDTNTSADTLLRVLMKHNIIPSATLAQ</sequence>
<dbReference type="OrthoDB" id="796558at2"/>
<reference evidence="1 2" key="1">
    <citation type="submission" date="2016-10" db="EMBL/GenBank/DDBJ databases">
        <authorList>
            <person name="de Groot N.N."/>
        </authorList>
    </citation>
    <scope>NUCLEOTIDE SEQUENCE [LARGE SCALE GENOMIC DNA]</scope>
    <source>
        <strain evidence="1 2">47C3B</strain>
    </source>
</reference>
<proteinExistence type="predicted"/>